<name>A0A2P5FQT2_TREOI</name>
<dbReference type="AlphaFoldDB" id="A0A2P5FQT2"/>
<dbReference type="OrthoDB" id="1716705at2759"/>
<gene>
    <name evidence="2" type="ORF">TorRG33x02_039200</name>
</gene>
<dbReference type="Proteomes" id="UP000237000">
    <property type="component" value="Unassembled WGS sequence"/>
</dbReference>
<evidence type="ECO:0000313" key="2">
    <source>
        <dbReference type="EMBL" id="POO00142.1"/>
    </source>
</evidence>
<comment type="caution">
    <text evidence="2">The sequence shown here is derived from an EMBL/GenBank/DDBJ whole genome shotgun (WGS) entry which is preliminary data.</text>
</comment>
<proteinExistence type="predicted"/>
<sequence>YSGVKGYRLWVRDAPGVQVINSRDIIFNENEMYTSQTNLAGTNIQGSQNQQHNITSDYYEFEVEHPPQLIEDITSEQQSTPAADVEENKTDEDSSVDSSPEQESPTEYQLTRDRQKRTIKPPTRYGFADSISYALVTALDYEESEPST</sequence>
<feature type="region of interest" description="Disordered" evidence="1">
    <location>
        <begin position="64"/>
        <end position="124"/>
    </location>
</feature>
<reference evidence="3" key="1">
    <citation type="submission" date="2016-06" db="EMBL/GenBank/DDBJ databases">
        <title>Parallel loss of symbiosis genes in relatives of nitrogen-fixing non-legume Parasponia.</title>
        <authorList>
            <person name="Van Velzen R."/>
            <person name="Holmer R."/>
            <person name="Bu F."/>
            <person name="Rutten L."/>
            <person name="Van Zeijl A."/>
            <person name="Liu W."/>
            <person name="Santuari L."/>
            <person name="Cao Q."/>
            <person name="Sharma T."/>
            <person name="Shen D."/>
            <person name="Roswanjaya Y."/>
            <person name="Wardhani T."/>
            <person name="Kalhor M.S."/>
            <person name="Jansen J."/>
            <person name="Van den Hoogen J."/>
            <person name="Gungor B."/>
            <person name="Hartog M."/>
            <person name="Hontelez J."/>
            <person name="Verver J."/>
            <person name="Yang W.-C."/>
            <person name="Schijlen E."/>
            <person name="Repin R."/>
            <person name="Schilthuizen M."/>
            <person name="Schranz E."/>
            <person name="Heidstra R."/>
            <person name="Miyata K."/>
            <person name="Fedorova E."/>
            <person name="Kohlen W."/>
            <person name="Bisseling T."/>
            <person name="Smit S."/>
            <person name="Geurts R."/>
        </authorList>
    </citation>
    <scope>NUCLEOTIDE SEQUENCE [LARGE SCALE GENOMIC DNA]</scope>
    <source>
        <strain evidence="3">cv. RG33-2</strain>
    </source>
</reference>
<feature type="compositionally biased region" description="Polar residues" evidence="1">
    <location>
        <begin position="96"/>
        <end position="109"/>
    </location>
</feature>
<accession>A0A2P5FQT2</accession>
<dbReference type="EMBL" id="JXTC01000014">
    <property type="protein sequence ID" value="POO00142.1"/>
    <property type="molecule type" value="Genomic_DNA"/>
</dbReference>
<dbReference type="InParanoid" id="A0A2P5FQT2"/>
<organism evidence="2 3">
    <name type="scientific">Trema orientale</name>
    <name type="common">Charcoal tree</name>
    <name type="synonym">Celtis orientalis</name>
    <dbReference type="NCBI Taxonomy" id="63057"/>
    <lineage>
        <taxon>Eukaryota</taxon>
        <taxon>Viridiplantae</taxon>
        <taxon>Streptophyta</taxon>
        <taxon>Embryophyta</taxon>
        <taxon>Tracheophyta</taxon>
        <taxon>Spermatophyta</taxon>
        <taxon>Magnoliopsida</taxon>
        <taxon>eudicotyledons</taxon>
        <taxon>Gunneridae</taxon>
        <taxon>Pentapetalae</taxon>
        <taxon>rosids</taxon>
        <taxon>fabids</taxon>
        <taxon>Rosales</taxon>
        <taxon>Cannabaceae</taxon>
        <taxon>Trema</taxon>
    </lineage>
</organism>
<evidence type="ECO:0000313" key="3">
    <source>
        <dbReference type="Proteomes" id="UP000237000"/>
    </source>
</evidence>
<feature type="non-terminal residue" evidence="2">
    <location>
        <position position="1"/>
    </location>
</feature>
<evidence type="ECO:0000256" key="1">
    <source>
        <dbReference type="SAM" id="MobiDB-lite"/>
    </source>
</evidence>
<protein>
    <submittedName>
        <fullName evidence="2">Uncharacterized protein</fullName>
    </submittedName>
</protein>
<keyword evidence="3" id="KW-1185">Reference proteome</keyword>